<proteinExistence type="predicted"/>
<dbReference type="AlphaFoldDB" id="A0A1H0XVT9"/>
<dbReference type="STRING" id="995062.SAMN04489718_0048"/>
<feature type="region of interest" description="Disordered" evidence="1">
    <location>
        <begin position="35"/>
        <end position="57"/>
    </location>
</feature>
<feature type="compositionally biased region" description="Basic and acidic residues" evidence="1">
    <location>
        <begin position="120"/>
        <end position="130"/>
    </location>
</feature>
<protein>
    <submittedName>
        <fullName evidence="2">Uncharacterized protein</fullName>
    </submittedName>
</protein>
<organism evidence="2 3">
    <name type="scientific">Actinopolyspora saharensis</name>
    <dbReference type="NCBI Taxonomy" id="995062"/>
    <lineage>
        <taxon>Bacteria</taxon>
        <taxon>Bacillati</taxon>
        <taxon>Actinomycetota</taxon>
        <taxon>Actinomycetes</taxon>
        <taxon>Actinopolysporales</taxon>
        <taxon>Actinopolysporaceae</taxon>
        <taxon>Actinopolyspora</taxon>
    </lineage>
</organism>
<evidence type="ECO:0000313" key="2">
    <source>
        <dbReference type="EMBL" id="SDQ06990.1"/>
    </source>
</evidence>
<sequence>MHDEHDGVDYERLAEEVRGLLRDVAARVEQFLLELSKPERTAAGEESAEADGGEGQRDERYCPLCGALSLLRQHGRNVRSAELPEQLAGLLATLREFALARDRGESGSGAAASPADPTEEEHPRADERAEATATPEAGAERGADSAEGRVRPIPVRRVAGSVLGDQT</sequence>
<dbReference type="Proteomes" id="UP000199301">
    <property type="component" value="Unassembled WGS sequence"/>
</dbReference>
<evidence type="ECO:0000256" key="1">
    <source>
        <dbReference type="SAM" id="MobiDB-lite"/>
    </source>
</evidence>
<reference evidence="3" key="1">
    <citation type="submission" date="2016-10" db="EMBL/GenBank/DDBJ databases">
        <authorList>
            <person name="Varghese N."/>
            <person name="Submissions S."/>
        </authorList>
    </citation>
    <scope>NUCLEOTIDE SEQUENCE [LARGE SCALE GENOMIC DNA]</scope>
    <source>
        <strain evidence="3">DSM 45459</strain>
    </source>
</reference>
<feature type="region of interest" description="Disordered" evidence="1">
    <location>
        <begin position="102"/>
        <end position="167"/>
    </location>
</feature>
<feature type="compositionally biased region" description="Basic and acidic residues" evidence="1">
    <location>
        <begin position="138"/>
        <end position="150"/>
    </location>
</feature>
<keyword evidence="3" id="KW-1185">Reference proteome</keyword>
<dbReference type="EMBL" id="FNKO01000001">
    <property type="protein sequence ID" value="SDQ06990.1"/>
    <property type="molecule type" value="Genomic_DNA"/>
</dbReference>
<accession>A0A1H0XVT9</accession>
<gene>
    <name evidence="2" type="ORF">SAMN04489718_0048</name>
</gene>
<name>A0A1H0XVT9_9ACTN</name>
<dbReference type="OrthoDB" id="5193001at2"/>
<dbReference type="RefSeq" id="WP_092520136.1">
    <property type="nucleotide sequence ID" value="NZ_FNKO01000001.1"/>
</dbReference>
<evidence type="ECO:0000313" key="3">
    <source>
        <dbReference type="Proteomes" id="UP000199301"/>
    </source>
</evidence>